<dbReference type="InterPro" id="IPR029063">
    <property type="entry name" value="SAM-dependent_MTases_sf"/>
</dbReference>
<protein>
    <recommendedName>
        <fullName evidence="3">Methyltransferase domain-containing protein</fullName>
    </recommendedName>
</protein>
<gene>
    <name evidence="1" type="ORF">AK812_SmicGene9070</name>
</gene>
<organism evidence="1 2">
    <name type="scientific">Symbiodinium microadriaticum</name>
    <name type="common">Dinoflagellate</name>
    <name type="synonym">Zooxanthella microadriatica</name>
    <dbReference type="NCBI Taxonomy" id="2951"/>
    <lineage>
        <taxon>Eukaryota</taxon>
        <taxon>Sar</taxon>
        <taxon>Alveolata</taxon>
        <taxon>Dinophyceae</taxon>
        <taxon>Suessiales</taxon>
        <taxon>Symbiodiniaceae</taxon>
        <taxon>Symbiodinium</taxon>
    </lineage>
</organism>
<evidence type="ECO:0000313" key="2">
    <source>
        <dbReference type="Proteomes" id="UP000186817"/>
    </source>
</evidence>
<dbReference type="Proteomes" id="UP000186817">
    <property type="component" value="Unassembled WGS sequence"/>
</dbReference>
<accession>A0A1Q9EJA9</accession>
<evidence type="ECO:0008006" key="3">
    <source>
        <dbReference type="Google" id="ProtNLM"/>
    </source>
</evidence>
<comment type="caution">
    <text evidence="1">The sequence shown here is derived from an EMBL/GenBank/DDBJ whole genome shotgun (WGS) entry which is preliminary data.</text>
</comment>
<dbReference type="OrthoDB" id="408021at2759"/>
<keyword evidence="2" id="KW-1185">Reference proteome</keyword>
<name>A0A1Q9EJA9_SYMMI</name>
<proteinExistence type="predicted"/>
<dbReference type="SUPFAM" id="SSF53335">
    <property type="entry name" value="S-adenosyl-L-methionine-dependent methyltransferases"/>
    <property type="match status" value="1"/>
</dbReference>
<evidence type="ECO:0000313" key="1">
    <source>
        <dbReference type="EMBL" id="OLQ07536.1"/>
    </source>
</evidence>
<reference evidence="1 2" key="1">
    <citation type="submission" date="2016-02" db="EMBL/GenBank/DDBJ databases">
        <title>Genome analysis of coral dinoflagellate symbionts highlights evolutionary adaptations to a symbiotic lifestyle.</title>
        <authorList>
            <person name="Aranda M."/>
            <person name="Li Y."/>
            <person name="Liew Y.J."/>
            <person name="Baumgarten S."/>
            <person name="Simakov O."/>
            <person name="Wilson M."/>
            <person name="Piel J."/>
            <person name="Ashoor H."/>
            <person name="Bougouffa S."/>
            <person name="Bajic V.B."/>
            <person name="Ryu T."/>
            <person name="Ravasi T."/>
            <person name="Bayer T."/>
            <person name="Micklem G."/>
            <person name="Kim H."/>
            <person name="Bhak J."/>
            <person name="Lajeunesse T.C."/>
            <person name="Voolstra C.R."/>
        </authorList>
    </citation>
    <scope>NUCLEOTIDE SEQUENCE [LARGE SCALE GENOMIC DNA]</scope>
    <source>
        <strain evidence="1 2">CCMP2467</strain>
    </source>
</reference>
<dbReference type="AlphaFoldDB" id="A0A1Q9EJA9"/>
<sequence>MYAKTANGYLPFMILEENRVSGRRKQEMWHNYTAKLQLPHQSNAAGCQHHHQCVALPTFLPQVASSQRNQSSASETEQYAQMLMTPTSLVCSPHELWFLLHRVLPVFGEPRADLFVVVPHGEDCQRAASLLPNATELHCIPDRPFSAAETTWLREGPGLCWDREKIILQLRLLGYCGKIMKQRMEAGISYQWWLRVRADVLWHRFPSTEAELHAQGPGMVLLNWMPICQWQAYCDHFAAGPSRLMQHYFDFYDYVLEPRNWPRCNFPQGDKVLRRHWAHDCNYIELIMERYLGDRRIPVRLRQCGQPALEDHCNEAASGAFPDDLAKWRHLHLKGMEVLPEQTFPRHYEHDPGLSAKLVDVFHTEQHRLGRPPKIVDLGCGRGSLVGELRAWGHLAVGLDANPLLTATLNEYGMVADLTESNLSFTIRTAHPRCNFRPHVYRHATGFEFEDAGQSLGNVADMDPRTESQANPLAWVYWINYVAGRCCGQLACVGFDTKGLLKWKLPARETWKVSEQVWLYEKYPSVPEPDQAQVQNPFKHGPGALVPVAEGEETMDWVISLDVGGQIPAESQSIFLQNLRRLAGQGIILSWDPVRRPPVEEIEALGFRRDEELEDHLRLFAGIGLRAYLSQTLLAFRSRRGPSKRWPSARCHLRPRSPNHLCAPLLTFGCLDAERIWIRGHCAGVFQRFSSSEMTGAFEEAECLLTTTSIQGYEECKLPEPPSTDQPALDLDGPGHVPEEKAAFDCFSGSVPYEAFWNLQGLFMTSMFDSADPLVRHDEGIWDTEMCGTLAVALKIYRLVWAPWDHFVSRLQRVWRSEVRFLLTAWDWQRPPHTGWGCLMASVLRAAARRSAALAGPRKRGRPLQSAALRLRSSCWSRWSGKKCEEAMQQTRKVMLRVYGRLRRQPFLEALQDGRKLWRVLAARRHPDGRKCNEIRAQPFRRYLQRLAALPY</sequence>
<dbReference type="EMBL" id="LSRX01000136">
    <property type="protein sequence ID" value="OLQ07536.1"/>
    <property type="molecule type" value="Genomic_DNA"/>
</dbReference>